<evidence type="ECO:0000313" key="3">
    <source>
        <dbReference type="Proteomes" id="UP000823388"/>
    </source>
</evidence>
<proteinExistence type="predicted"/>
<gene>
    <name evidence="2" type="ORF">PVAP13_5KG251214</name>
</gene>
<reference evidence="2" key="1">
    <citation type="submission" date="2020-05" db="EMBL/GenBank/DDBJ databases">
        <title>WGS assembly of Panicum virgatum.</title>
        <authorList>
            <person name="Lovell J.T."/>
            <person name="Jenkins J."/>
            <person name="Shu S."/>
            <person name="Juenger T.E."/>
            <person name="Schmutz J."/>
        </authorList>
    </citation>
    <scope>NUCLEOTIDE SEQUENCE</scope>
    <source>
        <strain evidence="2">AP13</strain>
    </source>
</reference>
<keyword evidence="3" id="KW-1185">Reference proteome</keyword>
<dbReference type="Proteomes" id="UP000823388">
    <property type="component" value="Chromosome 5K"/>
</dbReference>
<evidence type="ECO:0000256" key="1">
    <source>
        <dbReference type="SAM" id="MobiDB-lite"/>
    </source>
</evidence>
<sequence>MWTPVPNTEPQGYDLPGIRPSPAPSSPPLLHRRRRPAPFPPRWCPALCLPAGAIPPAPSLPQRGRRRPPPFSSSMRAPTPSPLLFLSTGADTAFASRRRLSMLPVMAVLLFFLADDTAAPLLFLTNGAAAPLLFLADGAAAPLLFLVDGQWSTQPRVRRTRPPGDLASSGDFIDFGLASKEQLEMNHLNFFSPKSHAIQTPVLDLGSISIPPQIWYLTHFNSMALNINIQTEPSQCAMLLSDQQPSTAILSTIPCFFFSE</sequence>
<dbReference type="EMBL" id="CM029045">
    <property type="protein sequence ID" value="KAG2597742.1"/>
    <property type="molecule type" value="Genomic_DNA"/>
</dbReference>
<name>A0A8T0SEK0_PANVG</name>
<feature type="region of interest" description="Disordered" evidence="1">
    <location>
        <begin position="55"/>
        <end position="77"/>
    </location>
</feature>
<comment type="caution">
    <text evidence="2">The sequence shown here is derived from an EMBL/GenBank/DDBJ whole genome shotgun (WGS) entry which is preliminary data.</text>
</comment>
<feature type="region of interest" description="Disordered" evidence="1">
    <location>
        <begin position="1"/>
        <end position="34"/>
    </location>
</feature>
<accession>A0A8T0SEK0</accession>
<protein>
    <submittedName>
        <fullName evidence="2">Uncharacterized protein</fullName>
    </submittedName>
</protein>
<evidence type="ECO:0000313" key="2">
    <source>
        <dbReference type="EMBL" id="KAG2597742.1"/>
    </source>
</evidence>
<organism evidence="2 3">
    <name type="scientific">Panicum virgatum</name>
    <name type="common">Blackwell switchgrass</name>
    <dbReference type="NCBI Taxonomy" id="38727"/>
    <lineage>
        <taxon>Eukaryota</taxon>
        <taxon>Viridiplantae</taxon>
        <taxon>Streptophyta</taxon>
        <taxon>Embryophyta</taxon>
        <taxon>Tracheophyta</taxon>
        <taxon>Spermatophyta</taxon>
        <taxon>Magnoliopsida</taxon>
        <taxon>Liliopsida</taxon>
        <taxon>Poales</taxon>
        <taxon>Poaceae</taxon>
        <taxon>PACMAD clade</taxon>
        <taxon>Panicoideae</taxon>
        <taxon>Panicodae</taxon>
        <taxon>Paniceae</taxon>
        <taxon>Panicinae</taxon>
        <taxon>Panicum</taxon>
        <taxon>Panicum sect. Hiantes</taxon>
    </lineage>
</organism>
<dbReference type="AlphaFoldDB" id="A0A8T0SEK0"/>
<feature type="compositionally biased region" description="Polar residues" evidence="1">
    <location>
        <begin position="1"/>
        <end position="10"/>
    </location>
</feature>